<evidence type="ECO:0000313" key="5">
    <source>
        <dbReference type="Proteomes" id="UP001642484"/>
    </source>
</evidence>
<sequence>MAGVLRTAALMALVQRVCAIAVVGYVPDYRFNSIDWRKAVARTTHLILFSVEPKVDGLQNLDTIRGILRPQSALSVALEQAGADAPKVLVSVGGAGRSADFGQVLGSKKSRKRLAKQLLSLLQELPQLSGLDFDVEVQNPDWLNLAKLVLMLRTAIGSRGGEMPVMTMTFHALSAAMKGFAPLTLKPQDSEEKRFVDLFDMCHAMTYTVMDQQGRHASEKMDTDVVEAWAKLGLPAERLTLGIPLFAVKNGAVPATYQEIVTQEPSIISSGQERTKEGFFFVNAASAAKKVQLAEERGIAGLMIWELGQDVLEDHGNILREVWNAAKNKGFLHRLLGFSFKEDHLFSFLTVLMGGYYFLKVMQLAMKPSPKPLKQFSEETEETEETEAKTD</sequence>
<dbReference type="Gene3D" id="3.20.20.80">
    <property type="entry name" value="Glycosidases"/>
    <property type="match status" value="1"/>
</dbReference>
<accession>A0ABP0MP04</accession>
<feature type="region of interest" description="Disordered" evidence="1">
    <location>
        <begin position="371"/>
        <end position="391"/>
    </location>
</feature>
<reference evidence="4 5" key="1">
    <citation type="submission" date="2024-02" db="EMBL/GenBank/DDBJ databases">
        <authorList>
            <person name="Chen Y."/>
            <person name="Shah S."/>
            <person name="Dougan E. K."/>
            <person name="Thang M."/>
            <person name="Chan C."/>
        </authorList>
    </citation>
    <scope>NUCLEOTIDE SEQUENCE [LARGE SCALE GENOMIC DNA]</scope>
</reference>
<dbReference type="Proteomes" id="UP001642484">
    <property type="component" value="Unassembled WGS sequence"/>
</dbReference>
<dbReference type="EMBL" id="CAXAMN010018446">
    <property type="protein sequence ID" value="CAK9052459.1"/>
    <property type="molecule type" value="Genomic_DNA"/>
</dbReference>
<keyword evidence="2" id="KW-0732">Signal</keyword>
<feature type="chain" id="PRO_5047206177" description="GH18 domain-containing protein" evidence="2">
    <location>
        <begin position="20"/>
        <end position="391"/>
    </location>
</feature>
<dbReference type="SMART" id="SM00636">
    <property type="entry name" value="Glyco_18"/>
    <property type="match status" value="1"/>
</dbReference>
<name>A0ABP0MP04_9DINO</name>
<dbReference type="InterPro" id="IPR017853">
    <property type="entry name" value="GH"/>
</dbReference>
<gene>
    <name evidence="4" type="ORF">CCMP2556_LOCUS26462</name>
</gene>
<evidence type="ECO:0000313" key="4">
    <source>
        <dbReference type="EMBL" id="CAK9052459.1"/>
    </source>
</evidence>
<dbReference type="PANTHER" id="PTHR11177">
    <property type="entry name" value="CHITINASE"/>
    <property type="match status" value="1"/>
</dbReference>
<protein>
    <recommendedName>
        <fullName evidence="3">GH18 domain-containing protein</fullName>
    </recommendedName>
</protein>
<dbReference type="InterPro" id="IPR001223">
    <property type="entry name" value="Glyco_hydro18_cat"/>
</dbReference>
<dbReference type="InterPro" id="IPR011583">
    <property type="entry name" value="Chitinase_II/V-like_cat"/>
</dbReference>
<dbReference type="Gene3D" id="3.40.5.30">
    <property type="entry name" value="(Trans)glycosidases - domain 2"/>
    <property type="match status" value="1"/>
</dbReference>
<comment type="caution">
    <text evidence="4">The sequence shown here is derived from an EMBL/GenBank/DDBJ whole genome shotgun (WGS) entry which is preliminary data.</text>
</comment>
<feature type="signal peptide" evidence="2">
    <location>
        <begin position="1"/>
        <end position="19"/>
    </location>
</feature>
<proteinExistence type="predicted"/>
<dbReference type="InterPro" id="IPR050314">
    <property type="entry name" value="Glycosyl_Hydrlase_18"/>
</dbReference>
<evidence type="ECO:0000256" key="2">
    <source>
        <dbReference type="SAM" id="SignalP"/>
    </source>
</evidence>
<evidence type="ECO:0000256" key="1">
    <source>
        <dbReference type="SAM" id="MobiDB-lite"/>
    </source>
</evidence>
<dbReference type="PROSITE" id="PS51910">
    <property type="entry name" value="GH18_2"/>
    <property type="match status" value="1"/>
</dbReference>
<keyword evidence="5" id="KW-1185">Reference proteome</keyword>
<feature type="domain" description="GH18" evidence="3">
    <location>
        <begin position="20"/>
        <end position="329"/>
    </location>
</feature>
<dbReference type="Pfam" id="PF00704">
    <property type="entry name" value="Glyco_hydro_18"/>
    <property type="match status" value="1"/>
</dbReference>
<dbReference type="PANTHER" id="PTHR11177:SF317">
    <property type="entry name" value="CHITINASE 12-RELATED"/>
    <property type="match status" value="1"/>
</dbReference>
<dbReference type="SUPFAM" id="SSF51445">
    <property type="entry name" value="(Trans)glycosidases"/>
    <property type="match status" value="1"/>
</dbReference>
<organism evidence="4 5">
    <name type="scientific">Durusdinium trenchii</name>
    <dbReference type="NCBI Taxonomy" id="1381693"/>
    <lineage>
        <taxon>Eukaryota</taxon>
        <taxon>Sar</taxon>
        <taxon>Alveolata</taxon>
        <taxon>Dinophyceae</taxon>
        <taxon>Suessiales</taxon>
        <taxon>Symbiodiniaceae</taxon>
        <taxon>Durusdinium</taxon>
    </lineage>
</organism>
<evidence type="ECO:0000259" key="3">
    <source>
        <dbReference type="PROSITE" id="PS51910"/>
    </source>
</evidence>